<gene>
    <name evidence="2" type="ORF">TWF730_008660</name>
</gene>
<accession>A0AAV9V4M3</accession>
<evidence type="ECO:0000313" key="3">
    <source>
        <dbReference type="Proteomes" id="UP001373714"/>
    </source>
</evidence>
<dbReference type="EMBL" id="JAVHNS010000005">
    <property type="protein sequence ID" value="KAK6354248.1"/>
    <property type="molecule type" value="Genomic_DNA"/>
</dbReference>
<evidence type="ECO:0000313" key="2">
    <source>
        <dbReference type="EMBL" id="KAK6354248.1"/>
    </source>
</evidence>
<comment type="caution">
    <text evidence="2">The sequence shown here is derived from an EMBL/GenBank/DDBJ whole genome shotgun (WGS) entry which is preliminary data.</text>
</comment>
<protein>
    <submittedName>
        <fullName evidence="2">Uncharacterized protein</fullName>
    </submittedName>
</protein>
<reference evidence="2 3" key="1">
    <citation type="submission" date="2019-10" db="EMBL/GenBank/DDBJ databases">
        <authorList>
            <person name="Palmer J.M."/>
        </authorList>
    </citation>
    <scope>NUCLEOTIDE SEQUENCE [LARGE SCALE GENOMIC DNA]</scope>
    <source>
        <strain evidence="2 3">TWF730</strain>
    </source>
</reference>
<dbReference type="AlphaFoldDB" id="A0AAV9V4M3"/>
<keyword evidence="3" id="KW-1185">Reference proteome</keyword>
<name>A0AAV9V4M3_9PEZI</name>
<feature type="region of interest" description="Disordered" evidence="1">
    <location>
        <begin position="1"/>
        <end position="59"/>
    </location>
</feature>
<proteinExistence type="predicted"/>
<evidence type="ECO:0000256" key="1">
    <source>
        <dbReference type="SAM" id="MobiDB-lite"/>
    </source>
</evidence>
<organism evidence="2 3">
    <name type="scientific">Orbilia blumenaviensis</name>
    <dbReference type="NCBI Taxonomy" id="1796055"/>
    <lineage>
        <taxon>Eukaryota</taxon>
        <taxon>Fungi</taxon>
        <taxon>Dikarya</taxon>
        <taxon>Ascomycota</taxon>
        <taxon>Pezizomycotina</taxon>
        <taxon>Orbiliomycetes</taxon>
        <taxon>Orbiliales</taxon>
        <taxon>Orbiliaceae</taxon>
        <taxon>Orbilia</taxon>
    </lineage>
</organism>
<sequence length="149" mass="17013">MDLKKKNAAPNPVRKKTHPANLQPRTSNFTITNLKAPNHHHYPQKREQSNDDPSTASPPRGLLFTIHSFITIVIDTIALVTENLHLPPPHPSHNHQRRHLSSNTLHPHIPYPTNHIIIIIINNTHTIIINNIITPRQHNTNPRPQTENL</sequence>
<feature type="compositionally biased region" description="Polar residues" evidence="1">
    <location>
        <begin position="23"/>
        <end position="35"/>
    </location>
</feature>
<dbReference type="Proteomes" id="UP001373714">
    <property type="component" value="Unassembled WGS sequence"/>
</dbReference>